<name>A0A1I8PCS8_STOCA</name>
<organism evidence="1 2">
    <name type="scientific">Stomoxys calcitrans</name>
    <name type="common">Stable fly</name>
    <name type="synonym">Conops calcitrans</name>
    <dbReference type="NCBI Taxonomy" id="35570"/>
    <lineage>
        <taxon>Eukaryota</taxon>
        <taxon>Metazoa</taxon>
        <taxon>Ecdysozoa</taxon>
        <taxon>Arthropoda</taxon>
        <taxon>Hexapoda</taxon>
        <taxon>Insecta</taxon>
        <taxon>Pterygota</taxon>
        <taxon>Neoptera</taxon>
        <taxon>Endopterygota</taxon>
        <taxon>Diptera</taxon>
        <taxon>Brachycera</taxon>
        <taxon>Muscomorpha</taxon>
        <taxon>Muscoidea</taxon>
        <taxon>Muscidae</taxon>
        <taxon>Stomoxys</taxon>
    </lineage>
</organism>
<protein>
    <submittedName>
        <fullName evidence="1">Uncharacterized protein</fullName>
    </submittedName>
</protein>
<dbReference type="Proteomes" id="UP000095300">
    <property type="component" value="Unassembled WGS sequence"/>
</dbReference>
<dbReference type="AlphaFoldDB" id="A0A1I8PCS8"/>
<sequence length="38" mass="4356">MLRTPNVLFNHNTIPWAARQVPSMVALLPSWTLPRKAQ</sequence>
<accession>A0A1I8PCS8</accession>
<proteinExistence type="predicted"/>
<evidence type="ECO:0000313" key="2">
    <source>
        <dbReference type="Proteomes" id="UP000095300"/>
    </source>
</evidence>
<evidence type="ECO:0000313" key="1">
    <source>
        <dbReference type="EnsemblMetazoa" id="SCAU006865-PA"/>
    </source>
</evidence>
<keyword evidence="2" id="KW-1185">Reference proteome</keyword>
<dbReference type="VEuPathDB" id="VectorBase:SCAU006865"/>
<reference evidence="1" key="1">
    <citation type="submission" date="2020-05" db="UniProtKB">
        <authorList>
            <consortium name="EnsemblMetazoa"/>
        </authorList>
    </citation>
    <scope>IDENTIFICATION</scope>
    <source>
        <strain evidence="1">USDA</strain>
    </source>
</reference>
<dbReference type="EnsemblMetazoa" id="SCAU006865-RA">
    <property type="protein sequence ID" value="SCAU006865-PA"/>
    <property type="gene ID" value="SCAU006865"/>
</dbReference>